<keyword evidence="1" id="KW-0175">Coiled coil</keyword>
<comment type="caution">
    <text evidence="3">The sequence shown here is derived from an EMBL/GenBank/DDBJ whole genome shotgun (WGS) entry which is preliminary data.</text>
</comment>
<organism evidence="3 4">
    <name type="scientific">Sphingomonas cavernae</name>
    <dbReference type="NCBI Taxonomy" id="2320861"/>
    <lineage>
        <taxon>Bacteria</taxon>
        <taxon>Pseudomonadati</taxon>
        <taxon>Pseudomonadota</taxon>
        <taxon>Alphaproteobacteria</taxon>
        <taxon>Sphingomonadales</taxon>
        <taxon>Sphingomonadaceae</taxon>
        <taxon>Sphingomonas</taxon>
    </lineage>
</organism>
<feature type="signal peptide" evidence="2">
    <location>
        <begin position="1"/>
        <end position="18"/>
    </location>
</feature>
<dbReference type="Proteomes" id="UP000286100">
    <property type="component" value="Unassembled WGS sequence"/>
</dbReference>
<reference evidence="3 4" key="1">
    <citation type="submission" date="2018-09" db="EMBL/GenBank/DDBJ databases">
        <authorList>
            <person name="Zhu H."/>
        </authorList>
    </citation>
    <scope>NUCLEOTIDE SEQUENCE [LARGE SCALE GENOMIC DNA]</scope>
    <source>
        <strain evidence="3 4">K2R01-6</strain>
    </source>
</reference>
<dbReference type="EMBL" id="QYUM01000002">
    <property type="protein sequence ID" value="RJF94035.1"/>
    <property type="molecule type" value="Genomic_DNA"/>
</dbReference>
<keyword evidence="4" id="KW-1185">Reference proteome</keyword>
<evidence type="ECO:0000256" key="2">
    <source>
        <dbReference type="SAM" id="SignalP"/>
    </source>
</evidence>
<evidence type="ECO:0000313" key="3">
    <source>
        <dbReference type="EMBL" id="RJF94035.1"/>
    </source>
</evidence>
<dbReference type="RefSeq" id="WP_119760673.1">
    <property type="nucleotide sequence ID" value="NZ_QYUM01000002.1"/>
</dbReference>
<evidence type="ECO:0000256" key="1">
    <source>
        <dbReference type="SAM" id="Coils"/>
    </source>
</evidence>
<evidence type="ECO:0000313" key="4">
    <source>
        <dbReference type="Proteomes" id="UP000286100"/>
    </source>
</evidence>
<gene>
    <name evidence="3" type="ORF">D3876_07165</name>
</gene>
<sequence>MTRVLPLLLAAGAAFAHASVTAQEARLINIGDTVRHDLREAADIYRLPGLKGMSIRLKLDVVGPSSVTLYTPEGSEMLSATGGKGAVLDAALPADAVYYLGVSAGRKGPYTLKITGGYPDAFVEGTVAIDRAASELAASEELQALNSEQLRAAEAQRQKFDAERRAYQEQQRAYENQQQAYLTAKAKHEAEVRAAEDARRKWEADVAACKAGDHSRCAPKSK</sequence>
<proteinExistence type="predicted"/>
<dbReference type="AlphaFoldDB" id="A0A418WS31"/>
<feature type="chain" id="PRO_5019157834" evidence="2">
    <location>
        <begin position="19"/>
        <end position="222"/>
    </location>
</feature>
<dbReference type="Gene3D" id="2.60.120.380">
    <property type="match status" value="1"/>
</dbReference>
<name>A0A418WS31_9SPHN</name>
<keyword evidence="2" id="KW-0732">Signal</keyword>
<protein>
    <submittedName>
        <fullName evidence="3">Uncharacterized protein</fullName>
    </submittedName>
</protein>
<feature type="coiled-coil region" evidence="1">
    <location>
        <begin position="138"/>
        <end position="205"/>
    </location>
</feature>
<accession>A0A418WS31</accession>